<name>A0A179UNA5_BLAGS</name>
<keyword evidence="5 8" id="KW-0689">Ribosomal protein</keyword>
<dbReference type="InterPro" id="IPR008991">
    <property type="entry name" value="Translation_prot_SH3-like_sf"/>
</dbReference>
<evidence type="ECO:0000256" key="6">
    <source>
        <dbReference type="ARBA" id="ARBA00023274"/>
    </source>
</evidence>
<comment type="subcellular location">
    <subcellularLocation>
        <location evidence="2">Cytoplasm</location>
    </subcellularLocation>
</comment>
<dbReference type="InterPro" id="IPR005824">
    <property type="entry name" value="KOW"/>
</dbReference>
<organism evidence="8 9">
    <name type="scientific">Blastomyces gilchristii (strain SLH14081)</name>
    <name type="common">Blastomyces dermatitidis</name>
    <dbReference type="NCBI Taxonomy" id="559298"/>
    <lineage>
        <taxon>Eukaryota</taxon>
        <taxon>Fungi</taxon>
        <taxon>Dikarya</taxon>
        <taxon>Ascomycota</taxon>
        <taxon>Pezizomycotina</taxon>
        <taxon>Eurotiomycetes</taxon>
        <taxon>Eurotiomycetidae</taxon>
        <taxon>Onygenales</taxon>
        <taxon>Ajellomycetaceae</taxon>
        <taxon>Blastomyces</taxon>
    </lineage>
</organism>
<comment type="function">
    <text evidence="1">Component of the ribosome, a large ribonucleoprotein complex responsible for the synthesis of proteins in the cell. The small ribosomal subunit (SSU) binds messenger RNAs (mRNAs) and translates the encoded message by selecting cognate aminoacyl-transfer RNA (tRNA) molecules. The large subunit (LSU) contains the ribosomal catalytic site termed the peptidyl transferase center (PTC), which catalyzes the formation of peptide bonds, thereby polymerizing the amino acids delivered by tRNAs into a polypeptide chain. The nascent polypeptides leave the ribosome through a tunnel in the LSU and interact with protein factors that function in enzymatic processing, targeting, and the membrane insertion of nascent chains at the exit of the ribosomal tunnel.</text>
</comment>
<dbReference type="CDD" id="cd23702">
    <property type="entry name" value="eL14"/>
    <property type="match status" value="1"/>
</dbReference>
<gene>
    <name evidence="8" type="ORF">BDBG_05318</name>
</gene>
<dbReference type="PANTHER" id="PTHR11127:SF2">
    <property type="entry name" value="LARGE RIBOSOMAL SUBUNIT PROTEIN EL14"/>
    <property type="match status" value="1"/>
</dbReference>
<dbReference type="Gene3D" id="6.10.250.2270">
    <property type="match status" value="1"/>
</dbReference>
<evidence type="ECO:0000313" key="8">
    <source>
        <dbReference type="EMBL" id="OAT09566.1"/>
    </source>
</evidence>
<evidence type="ECO:0000256" key="1">
    <source>
        <dbReference type="ARBA" id="ARBA00004021"/>
    </source>
</evidence>
<evidence type="ECO:0000256" key="4">
    <source>
        <dbReference type="ARBA" id="ARBA00022490"/>
    </source>
</evidence>
<protein>
    <submittedName>
        <fullName evidence="8">50S ribosomal protein L14e</fullName>
    </submittedName>
</protein>
<keyword evidence="4" id="KW-0963">Cytoplasm</keyword>
<dbReference type="FunFam" id="2.30.30.30:FF:000030">
    <property type="entry name" value="60S ribosomal protein L14"/>
    <property type="match status" value="1"/>
</dbReference>
<sequence length="267" mass="30321">MGKCGLARKYIALQPIGMLIIGLSEKRHIRLNDLKIEIASIKDSIRRFRISAHALDPITTENKDLSGQLSEGFVGYAKNISTEIRDNQAAQQHRRHRQFRQFTHPTLRLSPYPVDCPFNAMAQVDIQTSSWKLVEVGRVVLIRSGPYTGKLAVIVEIIDHKRVLVDGPAGQENKVVPRHSLPLAHATLTPFTIPKLPRSAGTGPVKKLWEKEEIDSKWANSQFAKRREQADRRRNLTDFERFKVMRLKKQARSEVQKAHAKIRASAS</sequence>
<dbReference type="InterPro" id="IPR039660">
    <property type="entry name" value="Ribosomal_eL14"/>
</dbReference>
<dbReference type="Pfam" id="PF01929">
    <property type="entry name" value="Ribosomal_L14e"/>
    <property type="match status" value="1"/>
</dbReference>
<dbReference type="InterPro" id="IPR014722">
    <property type="entry name" value="Rib_uL2_dom2"/>
</dbReference>
<evidence type="ECO:0000313" key="9">
    <source>
        <dbReference type="Proteomes" id="UP000002038"/>
    </source>
</evidence>
<dbReference type="SMART" id="SM00739">
    <property type="entry name" value="KOW"/>
    <property type="match status" value="1"/>
</dbReference>
<comment type="similarity">
    <text evidence="3">Belongs to the eukaryotic ribosomal protein eL14 family.</text>
</comment>
<dbReference type="AlphaFoldDB" id="A0A179UNA5"/>
<dbReference type="GeneID" id="8504173"/>
<evidence type="ECO:0000256" key="2">
    <source>
        <dbReference type="ARBA" id="ARBA00004496"/>
    </source>
</evidence>
<proteinExistence type="inferred from homology"/>
<dbReference type="Proteomes" id="UP000002038">
    <property type="component" value="Unassembled WGS sequence"/>
</dbReference>
<evidence type="ECO:0000259" key="7">
    <source>
        <dbReference type="SMART" id="SM00739"/>
    </source>
</evidence>
<dbReference type="EMBL" id="GG657457">
    <property type="protein sequence ID" value="OAT09566.1"/>
    <property type="molecule type" value="Genomic_DNA"/>
</dbReference>
<keyword evidence="6" id="KW-0687">Ribonucleoprotein</keyword>
<dbReference type="InterPro" id="IPR002784">
    <property type="entry name" value="Ribosomal_eL14_dom"/>
</dbReference>
<dbReference type="GO" id="GO:0022625">
    <property type="term" value="C:cytosolic large ribosomal subunit"/>
    <property type="evidence" value="ECO:0007669"/>
    <property type="project" value="TreeGrafter"/>
</dbReference>
<accession>A0A179UNA5</accession>
<evidence type="ECO:0000256" key="5">
    <source>
        <dbReference type="ARBA" id="ARBA00022980"/>
    </source>
</evidence>
<dbReference type="GO" id="GO:0006412">
    <property type="term" value="P:translation"/>
    <property type="evidence" value="ECO:0007669"/>
    <property type="project" value="InterPro"/>
</dbReference>
<dbReference type="GO" id="GO:0003723">
    <property type="term" value="F:RNA binding"/>
    <property type="evidence" value="ECO:0007669"/>
    <property type="project" value="InterPro"/>
</dbReference>
<dbReference type="OrthoDB" id="1875589at2759"/>
<feature type="domain" description="KOW" evidence="7">
    <location>
        <begin position="133"/>
        <end position="160"/>
    </location>
</feature>
<dbReference type="RefSeq" id="XP_031578894.1">
    <property type="nucleotide sequence ID" value="XM_031722089.1"/>
</dbReference>
<dbReference type="Pfam" id="PF00467">
    <property type="entry name" value="KOW"/>
    <property type="match status" value="1"/>
</dbReference>
<dbReference type="GO" id="GO:0042273">
    <property type="term" value="P:ribosomal large subunit biogenesis"/>
    <property type="evidence" value="ECO:0007669"/>
    <property type="project" value="TreeGrafter"/>
</dbReference>
<dbReference type="KEGG" id="bgh:BDBG_05318"/>
<dbReference type="Gene3D" id="2.30.30.30">
    <property type="match status" value="1"/>
</dbReference>
<dbReference type="VEuPathDB" id="FungiDB:BDBG_05318"/>
<evidence type="ECO:0000256" key="3">
    <source>
        <dbReference type="ARBA" id="ARBA00006592"/>
    </source>
</evidence>
<dbReference type="PANTHER" id="PTHR11127">
    <property type="entry name" value="60S RIBOSOMAL PROTEIN L14"/>
    <property type="match status" value="1"/>
</dbReference>
<reference evidence="9" key="1">
    <citation type="journal article" date="2015" name="PLoS Genet.">
        <title>The dynamic genome and transcriptome of the human fungal pathogen Blastomyces and close relative Emmonsia.</title>
        <authorList>
            <person name="Munoz J.F."/>
            <person name="Gauthier G.M."/>
            <person name="Desjardins C.A."/>
            <person name="Gallo J.E."/>
            <person name="Holder J."/>
            <person name="Sullivan T.D."/>
            <person name="Marty A.J."/>
            <person name="Carmen J.C."/>
            <person name="Chen Z."/>
            <person name="Ding L."/>
            <person name="Gujja S."/>
            <person name="Magrini V."/>
            <person name="Misas E."/>
            <person name="Mitreva M."/>
            <person name="Priest M."/>
            <person name="Saif S."/>
            <person name="Whiston E.A."/>
            <person name="Young S."/>
            <person name="Zeng Q."/>
            <person name="Goldman W.E."/>
            <person name="Mardis E.R."/>
            <person name="Taylor J.W."/>
            <person name="McEwen J.G."/>
            <person name="Clay O.K."/>
            <person name="Klein B.S."/>
            <person name="Cuomo C.A."/>
        </authorList>
    </citation>
    <scope>NUCLEOTIDE SEQUENCE [LARGE SCALE GENOMIC DNA]</scope>
    <source>
        <strain evidence="9">SLH14081</strain>
    </source>
</reference>
<dbReference type="SUPFAM" id="SSF50104">
    <property type="entry name" value="Translation proteins SH3-like domain"/>
    <property type="match status" value="1"/>
</dbReference>
<dbReference type="GO" id="GO:0003735">
    <property type="term" value="F:structural constituent of ribosome"/>
    <property type="evidence" value="ECO:0007669"/>
    <property type="project" value="InterPro"/>
</dbReference>
<dbReference type="STRING" id="559298.A0A179UNA5"/>
<keyword evidence="9" id="KW-1185">Reference proteome</keyword>